<feature type="transmembrane region" description="Helical" evidence="1">
    <location>
        <begin position="90"/>
        <end position="109"/>
    </location>
</feature>
<feature type="transmembrane region" description="Helical" evidence="1">
    <location>
        <begin position="263"/>
        <end position="282"/>
    </location>
</feature>
<feature type="transmembrane region" description="Helical" evidence="1">
    <location>
        <begin position="393"/>
        <end position="410"/>
    </location>
</feature>
<reference evidence="2 3" key="1">
    <citation type="submission" date="2017-04" db="EMBL/GenBank/DDBJ databases">
        <authorList>
            <person name="Afonso C.L."/>
            <person name="Miller P.J."/>
            <person name="Scott M.A."/>
            <person name="Spackman E."/>
            <person name="Goraichik I."/>
            <person name="Dimitrov K.M."/>
            <person name="Suarez D.L."/>
            <person name="Swayne D.E."/>
        </authorList>
    </citation>
    <scope>NUCLEOTIDE SEQUENCE [LARGE SCALE GENOMIC DNA]</scope>
    <source>
        <strain evidence="2 3">CGMCC 1.10972</strain>
    </source>
</reference>
<feature type="transmembrane region" description="Helical" evidence="1">
    <location>
        <begin position="336"/>
        <end position="356"/>
    </location>
</feature>
<evidence type="ECO:0000313" key="3">
    <source>
        <dbReference type="Proteomes" id="UP000192656"/>
    </source>
</evidence>
<keyword evidence="1" id="KW-0472">Membrane</keyword>
<feature type="transmembrane region" description="Helical" evidence="1">
    <location>
        <begin position="144"/>
        <end position="161"/>
    </location>
</feature>
<organism evidence="2 3">
    <name type="scientific">Fulvimarina manganoxydans</name>
    <dbReference type="NCBI Taxonomy" id="937218"/>
    <lineage>
        <taxon>Bacteria</taxon>
        <taxon>Pseudomonadati</taxon>
        <taxon>Pseudomonadota</taxon>
        <taxon>Alphaproteobacteria</taxon>
        <taxon>Hyphomicrobiales</taxon>
        <taxon>Aurantimonadaceae</taxon>
        <taxon>Fulvimarina</taxon>
    </lineage>
</organism>
<proteinExistence type="predicted"/>
<dbReference type="EMBL" id="FWXR01000025">
    <property type="protein sequence ID" value="SMD08921.1"/>
    <property type="molecule type" value="Genomic_DNA"/>
</dbReference>
<name>A0A1W2EGT0_9HYPH</name>
<dbReference type="RefSeq" id="WP_084412238.1">
    <property type="nucleotide sequence ID" value="NZ_FWXR01000025.1"/>
</dbReference>
<keyword evidence="1" id="KW-0812">Transmembrane</keyword>
<feature type="transmembrane region" description="Helical" evidence="1">
    <location>
        <begin position="368"/>
        <end position="386"/>
    </location>
</feature>
<dbReference type="OrthoDB" id="8886194at2"/>
<feature type="transmembrane region" description="Helical" evidence="1">
    <location>
        <begin position="12"/>
        <end position="32"/>
    </location>
</feature>
<keyword evidence="3" id="KW-1185">Reference proteome</keyword>
<dbReference type="Proteomes" id="UP000192656">
    <property type="component" value="Unassembled WGS sequence"/>
</dbReference>
<sequence>MTKREGSTPISGAAAMIAVFMAVVLLVVWFPFGFRMSALIEAWQVLTYFASSGVWYITDAATPLAHHRMRPLTVFPHALAFTLEPDGFSAWHGLMIASLFVKCSALAAIGLRLTRSLPLALWFGAMGVLYPADTLQYPFRSFHIEMSLALLLLAGALFPVAEGQKGLSRLGLCLLLPVLVVTSGLMYETALFLAPLPFCLAFAEDGWRAIRRLRGGLDIALAWVTGFALCALYIASVLLDGGTYQNAVIGTPGSAAQGMIERLPLIFSVGFIRALFEGWWDAGSMAVEALRNPLYPLIATALLCALVLLSFRLSAGAFLAPMTGPAREVPVDRFRALRIALIGFVLLACGYLPYIASPFHVATAQRTFIFASIGAALVWLAVLMPVTRFRPALTVVLAASFGAGLVFQLFQFHHYTQLAEYQRRVLAAAVAKIGPEPSEKSIVFLDQTGAINGIWGLGGQFLYALSYIYGRNFEGRLDVCYEPEHAWPALDPYNRPGTCWESANAYVFRPSLPFERGGLTGWPRVHMKDETRVLTLSQLGADIPALIRQWRSESLPPREAATVDRIDAVLGPSAWPLDFGMFPRIGEGERSDRFRWDFGAWWDLEWPVRGFGWLPVEWTATPFAHRSTSWQTRYRAGFVFDLSPAETDYRLTAEIPGEGGPGVRDRLGVEVNGTRVPAQFEGTQLHADVPRTLLRDGENSLVFIDEAASPQPSYKAYFDWIELVPQSH</sequence>
<accession>A0A1W2EGT0</accession>
<evidence type="ECO:0000313" key="2">
    <source>
        <dbReference type="EMBL" id="SMD08921.1"/>
    </source>
</evidence>
<gene>
    <name evidence="2" type="ORF">SAMN06297251_12535</name>
</gene>
<feature type="transmembrane region" description="Helical" evidence="1">
    <location>
        <begin position="294"/>
        <end position="315"/>
    </location>
</feature>
<feature type="transmembrane region" description="Helical" evidence="1">
    <location>
        <begin position="116"/>
        <end position="132"/>
    </location>
</feature>
<keyword evidence="1" id="KW-1133">Transmembrane helix</keyword>
<feature type="transmembrane region" description="Helical" evidence="1">
    <location>
        <begin position="173"/>
        <end position="203"/>
    </location>
</feature>
<dbReference type="AlphaFoldDB" id="A0A1W2EGT0"/>
<evidence type="ECO:0000256" key="1">
    <source>
        <dbReference type="SAM" id="Phobius"/>
    </source>
</evidence>
<protein>
    <submittedName>
        <fullName evidence="2">Uncharacterized protein</fullName>
    </submittedName>
</protein>
<feature type="transmembrane region" description="Helical" evidence="1">
    <location>
        <begin position="223"/>
        <end position="242"/>
    </location>
</feature>